<dbReference type="CDD" id="cd17729">
    <property type="entry name" value="BRCT_CTDP1"/>
    <property type="match status" value="1"/>
</dbReference>
<evidence type="ECO:0000256" key="6">
    <source>
        <dbReference type="RuleBase" id="RU366066"/>
    </source>
</evidence>
<comment type="catalytic activity">
    <reaction evidence="4 6">
        <text>O-phospho-L-seryl-[protein] + H2O = L-seryl-[protein] + phosphate</text>
        <dbReference type="Rhea" id="RHEA:20629"/>
        <dbReference type="Rhea" id="RHEA-COMP:9863"/>
        <dbReference type="Rhea" id="RHEA-COMP:11604"/>
        <dbReference type="ChEBI" id="CHEBI:15377"/>
        <dbReference type="ChEBI" id="CHEBI:29999"/>
        <dbReference type="ChEBI" id="CHEBI:43474"/>
        <dbReference type="ChEBI" id="CHEBI:83421"/>
        <dbReference type="EC" id="3.1.3.16"/>
    </reaction>
</comment>
<evidence type="ECO:0000256" key="5">
    <source>
        <dbReference type="ARBA" id="ARBA00048336"/>
    </source>
</evidence>
<gene>
    <name evidence="10" type="ORF">BWQ96_01081</name>
</gene>
<dbReference type="PROSITE" id="PS50969">
    <property type="entry name" value="FCP1"/>
    <property type="match status" value="1"/>
</dbReference>
<dbReference type="GO" id="GO:0005634">
    <property type="term" value="C:nucleus"/>
    <property type="evidence" value="ECO:0007669"/>
    <property type="project" value="UniProtKB-SubCell"/>
</dbReference>
<evidence type="ECO:0000259" key="9">
    <source>
        <dbReference type="PROSITE" id="PS50969"/>
    </source>
</evidence>
<dbReference type="InterPro" id="IPR039189">
    <property type="entry name" value="Fcp1"/>
</dbReference>
<comment type="subcellular location">
    <subcellularLocation>
        <location evidence="1 6">Nucleus</location>
    </subcellularLocation>
</comment>
<reference evidence="10 11" key="1">
    <citation type="journal article" date="2018" name="Mol. Biol. Evol.">
        <title>Analysis of the draft genome of the red seaweed Gracilariopsis chorda provides insights into genome size evolution in Rhodophyta.</title>
        <authorList>
            <person name="Lee J."/>
            <person name="Yang E.C."/>
            <person name="Graf L."/>
            <person name="Yang J.H."/>
            <person name="Qiu H."/>
            <person name="Zel Zion U."/>
            <person name="Chan C.X."/>
            <person name="Stephens T.G."/>
            <person name="Weber A.P.M."/>
            <person name="Boo G.H."/>
            <person name="Boo S.M."/>
            <person name="Kim K.M."/>
            <person name="Shin Y."/>
            <person name="Jung M."/>
            <person name="Lee S.J."/>
            <person name="Yim H.S."/>
            <person name="Lee J.H."/>
            <person name="Bhattacharya D."/>
            <person name="Yoon H.S."/>
        </authorList>
    </citation>
    <scope>NUCLEOTIDE SEQUENCE [LARGE SCALE GENOMIC DNA]</scope>
    <source>
        <strain evidence="10 11">SKKU-2015</strain>
        <tissue evidence="10">Whole body</tissue>
    </source>
</reference>
<name>A0A2V3J4T6_9FLOR</name>
<dbReference type="AlphaFoldDB" id="A0A2V3J4T6"/>
<evidence type="ECO:0000313" key="11">
    <source>
        <dbReference type="Proteomes" id="UP000247409"/>
    </source>
</evidence>
<evidence type="ECO:0000256" key="3">
    <source>
        <dbReference type="ARBA" id="ARBA00023242"/>
    </source>
</evidence>
<dbReference type="EMBL" id="NBIV01000008">
    <property type="protein sequence ID" value="PXF49132.1"/>
    <property type="molecule type" value="Genomic_DNA"/>
</dbReference>
<dbReference type="InterPro" id="IPR011947">
    <property type="entry name" value="FCP1_euk"/>
</dbReference>
<keyword evidence="3 6" id="KW-0539">Nucleus</keyword>
<dbReference type="InterPro" id="IPR036412">
    <property type="entry name" value="HAD-like_sf"/>
</dbReference>
<keyword evidence="11" id="KW-1185">Reference proteome</keyword>
<feature type="region of interest" description="Disordered" evidence="7">
    <location>
        <begin position="330"/>
        <end position="361"/>
    </location>
</feature>
<dbReference type="InterPro" id="IPR001357">
    <property type="entry name" value="BRCT_dom"/>
</dbReference>
<evidence type="ECO:0000259" key="8">
    <source>
        <dbReference type="PROSITE" id="PS50172"/>
    </source>
</evidence>
<feature type="compositionally biased region" description="Basic and acidic residues" evidence="7">
    <location>
        <begin position="428"/>
        <end position="437"/>
    </location>
</feature>
<feature type="compositionally biased region" description="Basic and acidic residues" evidence="7">
    <location>
        <begin position="349"/>
        <end position="358"/>
    </location>
</feature>
<feature type="compositionally biased region" description="Polar residues" evidence="7">
    <location>
        <begin position="392"/>
        <end position="401"/>
    </location>
</feature>
<accession>A0A2V3J4T6</accession>
<comment type="caution">
    <text evidence="10">The sequence shown here is derived from an EMBL/GenBank/DDBJ whole genome shotgun (WGS) entry which is preliminary data.</text>
</comment>
<keyword evidence="2 6" id="KW-0378">Hydrolase</keyword>
<protein>
    <recommendedName>
        <fullName evidence="6">RNA polymerase II subunit A C-terminal domain phosphatase</fullName>
        <ecNumber evidence="6">3.1.3.16</ecNumber>
    </recommendedName>
</protein>
<evidence type="ECO:0000256" key="4">
    <source>
        <dbReference type="ARBA" id="ARBA00047761"/>
    </source>
</evidence>
<dbReference type="OrthoDB" id="10249888at2759"/>
<dbReference type="PANTHER" id="PTHR23081:SF36">
    <property type="entry name" value="RNA POLYMERASE II SUBUNIT A C-TERMINAL DOMAIN PHOSPHATASE"/>
    <property type="match status" value="1"/>
</dbReference>
<dbReference type="InterPro" id="IPR004274">
    <property type="entry name" value="FCP1_dom"/>
</dbReference>
<evidence type="ECO:0000256" key="7">
    <source>
        <dbReference type="SAM" id="MobiDB-lite"/>
    </source>
</evidence>
<dbReference type="PROSITE" id="PS50172">
    <property type="entry name" value="BRCT"/>
    <property type="match status" value="1"/>
</dbReference>
<dbReference type="InterPro" id="IPR023214">
    <property type="entry name" value="HAD_sf"/>
</dbReference>
<comment type="function">
    <text evidence="6">This promotes the activity of RNA polymerase II.</text>
</comment>
<dbReference type="EC" id="3.1.3.16" evidence="6"/>
<feature type="compositionally biased region" description="Polar residues" evidence="7">
    <location>
        <begin position="330"/>
        <end position="344"/>
    </location>
</feature>
<dbReference type="Gene3D" id="3.40.50.10190">
    <property type="entry name" value="BRCT domain"/>
    <property type="match status" value="1"/>
</dbReference>
<dbReference type="PANTHER" id="PTHR23081">
    <property type="entry name" value="RNA POLYMERASE II CTD PHOSPHATASE"/>
    <property type="match status" value="1"/>
</dbReference>
<dbReference type="SUPFAM" id="SSF56784">
    <property type="entry name" value="HAD-like"/>
    <property type="match status" value="1"/>
</dbReference>
<dbReference type="Gene3D" id="3.40.50.1000">
    <property type="entry name" value="HAD superfamily/HAD-like"/>
    <property type="match status" value="1"/>
</dbReference>
<dbReference type="STRING" id="448386.A0A2V3J4T6"/>
<proteinExistence type="predicted"/>
<feature type="domain" description="BRCT" evidence="8">
    <location>
        <begin position="589"/>
        <end position="686"/>
    </location>
</feature>
<evidence type="ECO:0000313" key="10">
    <source>
        <dbReference type="EMBL" id="PXF49132.1"/>
    </source>
</evidence>
<dbReference type="SMART" id="SM00577">
    <property type="entry name" value="CPDc"/>
    <property type="match status" value="1"/>
</dbReference>
<dbReference type="Gene3D" id="1.10.287.10">
    <property type="entry name" value="S15/NS1, RNA-binding"/>
    <property type="match status" value="1"/>
</dbReference>
<feature type="domain" description="FCP1 homology" evidence="9">
    <location>
        <begin position="147"/>
        <end position="329"/>
    </location>
</feature>
<dbReference type="InterPro" id="IPR036420">
    <property type="entry name" value="BRCT_dom_sf"/>
</dbReference>
<dbReference type="Proteomes" id="UP000247409">
    <property type="component" value="Unassembled WGS sequence"/>
</dbReference>
<feature type="region of interest" description="Disordered" evidence="7">
    <location>
        <begin position="724"/>
        <end position="753"/>
    </location>
</feature>
<sequence>MRGYKQEHVQLPERVLQQPAQWRLDRWLVNNSASVHREQRLATFKSLSTGAVEYAFAPRSGKIVKTFIQQSSTVDPAASALALIEFCTHAVVFKGICAICGETAQSLHFAETKTAVERIPVAYDSNQLAVSRAEAESIASVNARNLLHSQRLSLVLDLDHTLVHATDDPRAPQVINHFPPDADLHSVKAFALAPVIHPNAPPLMHVKLRPHLFEFLHRLSNKFELHIYTMGTRPYADQIANLIDPHKKLFGGRITSREDFEEGRWNQKSIQRLFPCDDSMVLIVDDREDVWISSTGQSFMPNLIRADPYHFWDGLHEAYDRVSATNGRLSTKSNAVGTTDTSKSLLKPNENDTEKEAPRTINGNALHVIHNTEYTNGTLAASGIDSEEDNTRTPTSASASPDTALPDAESPASEPQTNAFNGVSADRAQQERVHDGDGSSGDGPSGDSSSEDGTFDGKRGNGFAEQAKEHSTPGNATAADDTPPASLLDEHSPVPNESAIPDASGTRTLCENADSSSTLFSELVNSWWKQDADPKASNHLLKLAEVLEECHSRFFSIASQAQRESGAVNKGPAKRFRPPADVKRILASVRREVLQECVVCFTGVIPTGVDPHSSPYWSLAKRLGAQCSLEYENGHTTHLVTSETRGRNTRKYKQAMESGAAYVISPAWLDDSAVRFERQDEFDYQLDKDDRFKSSNDYRSWINNNFAKAASSCRKRNVTQLYENQAGAAGSAKRRKVDSPSRNSSLRGSECRSPMADGMVSVLTADEIGAAIEAAFGE</sequence>
<dbReference type="NCBIfam" id="TIGR02250">
    <property type="entry name" value="FCP1_euk"/>
    <property type="match status" value="1"/>
</dbReference>
<dbReference type="CDD" id="cd07521">
    <property type="entry name" value="HAD_FCP1-like"/>
    <property type="match status" value="1"/>
</dbReference>
<dbReference type="Pfam" id="PF03031">
    <property type="entry name" value="NIF"/>
    <property type="match status" value="1"/>
</dbReference>
<evidence type="ECO:0000256" key="1">
    <source>
        <dbReference type="ARBA" id="ARBA00004123"/>
    </source>
</evidence>
<dbReference type="GO" id="GO:0008420">
    <property type="term" value="F:RNA polymerase II CTD heptapeptide repeat phosphatase activity"/>
    <property type="evidence" value="ECO:0007669"/>
    <property type="project" value="UniProtKB-UniRule"/>
</dbReference>
<feature type="region of interest" description="Disordered" evidence="7">
    <location>
        <begin position="381"/>
        <end position="509"/>
    </location>
</feature>
<comment type="catalytic activity">
    <reaction evidence="5 6">
        <text>O-phospho-L-threonyl-[protein] + H2O = L-threonyl-[protein] + phosphate</text>
        <dbReference type="Rhea" id="RHEA:47004"/>
        <dbReference type="Rhea" id="RHEA-COMP:11060"/>
        <dbReference type="Rhea" id="RHEA-COMP:11605"/>
        <dbReference type="ChEBI" id="CHEBI:15377"/>
        <dbReference type="ChEBI" id="CHEBI:30013"/>
        <dbReference type="ChEBI" id="CHEBI:43474"/>
        <dbReference type="ChEBI" id="CHEBI:61977"/>
        <dbReference type="EC" id="3.1.3.16"/>
    </reaction>
</comment>
<dbReference type="SUPFAM" id="SSF52113">
    <property type="entry name" value="BRCT domain"/>
    <property type="match status" value="1"/>
</dbReference>
<evidence type="ECO:0000256" key="2">
    <source>
        <dbReference type="ARBA" id="ARBA00022801"/>
    </source>
</evidence>
<organism evidence="10 11">
    <name type="scientific">Gracilariopsis chorda</name>
    <dbReference type="NCBI Taxonomy" id="448386"/>
    <lineage>
        <taxon>Eukaryota</taxon>
        <taxon>Rhodophyta</taxon>
        <taxon>Florideophyceae</taxon>
        <taxon>Rhodymeniophycidae</taxon>
        <taxon>Gracilariales</taxon>
        <taxon>Gracilariaceae</taxon>
        <taxon>Gracilariopsis</taxon>
    </lineage>
</organism>